<reference evidence="1 2" key="1">
    <citation type="submission" date="2021-07" db="EMBL/GenBank/DDBJ databases">
        <authorList>
            <person name="Imarazene B."/>
            <person name="Zahm M."/>
            <person name="Klopp C."/>
            <person name="Cabau C."/>
            <person name="Beille S."/>
            <person name="Jouanno E."/>
            <person name="Castinel A."/>
            <person name="Lluch J."/>
            <person name="Gil L."/>
            <person name="Kuchtly C."/>
            <person name="Lopez Roques C."/>
            <person name="Donnadieu C."/>
            <person name="Parrinello H."/>
            <person name="Journot L."/>
            <person name="Du K."/>
            <person name="Schartl M."/>
            <person name="Retaux S."/>
            <person name="Guiguen Y."/>
        </authorList>
    </citation>
    <scope>NUCLEOTIDE SEQUENCE [LARGE SCALE GENOMIC DNA]</scope>
    <source>
        <strain evidence="1">Pach_M1</strain>
        <tissue evidence="1">Testis</tissue>
    </source>
</reference>
<comment type="caution">
    <text evidence="1">The sequence shown here is derived from an EMBL/GenBank/DDBJ whole genome shotgun (WGS) entry which is preliminary data.</text>
</comment>
<evidence type="ECO:0000313" key="1">
    <source>
        <dbReference type="EMBL" id="KAG9261353.1"/>
    </source>
</evidence>
<gene>
    <name evidence="1" type="ORF">AMEX_G24876</name>
</gene>
<name>A0A8T2KPT4_ASTMX</name>
<proteinExistence type="predicted"/>
<protein>
    <submittedName>
        <fullName evidence="1">Uncharacterized protein</fullName>
    </submittedName>
</protein>
<organism evidence="1 2">
    <name type="scientific">Astyanax mexicanus</name>
    <name type="common">Blind cave fish</name>
    <name type="synonym">Astyanax fasciatus mexicanus</name>
    <dbReference type="NCBI Taxonomy" id="7994"/>
    <lineage>
        <taxon>Eukaryota</taxon>
        <taxon>Metazoa</taxon>
        <taxon>Chordata</taxon>
        <taxon>Craniata</taxon>
        <taxon>Vertebrata</taxon>
        <taxon>Euteleostomi</taxon>
        <taxon>Actinopterygii</taxon>
        <taxon>Neopterygii</taxon>
        <taxon>Teleostei</taxon>
        <taxon>Ostariophysi</taxon>
        <taxon>Characiformes</taxon>
        <taxon>Characoidei</taxon>
        <taxon>Acestrorhamphidae</taxon>
        <taxon>Acestrorhamphinae</taxon>
        <taxon>Astyanax</taxon>
    </lineage>
</organism>
<dbReference type="EMBL" id="JAICCE010000022">
    <property type="protein sequence ID" value="KAG9261353.1"/>
    <property type="molecule type" value="Genomic_DNA"/>
</dbReference>
<accession>A0A8T2KPT4</accession>
<sequence>MRQLSQVEAPVNRECINWKWCNSMGHDSSYPDCAVFPKASVSYTKISSMQLQHSSYKRQRCQCVTAKPS</sequence>
<dbReference type="Proteomes" id="UP000752171">
    <property type="component" value="Unassembled WGS sequence"/>
</dbReference>
<evidence type="ECO:0000313" key="2">
    <source>
        <dbReference type="Proteomes" id="UP000752171"/>
    </source>
</evidence>
<dbReference type="AlphaFoldDB" id="A0A8T2KPT4"/>